<dbReference type="EMBL" id="JBJJXI010000026">
    <property type="protein sequence ID" value="KAL3404157.1"/>
    <property type="molecule type" value="Genomic_DNA"/>
</dbReference>
<keyword evidence="2 3" id="KW-0040">ANK repeat</keyword>
<dbReference type="AlphaFoldDB" id="A0ABD2XH05"/>
<accession>A0ABD2XH05</accession>
<dbReference type="InterPro" id="IPR036770">
    <property type="entry name" value="Ankyrin_rpt-contain_sf"/>
</dbReference>
<dbReference type="SUPFAM" id="SSF48403">
    <property type="entry name" value="Ankyrin repeat"/>
    <property type="match status" value="1"/>
</dbReference>
<evidence type="ECO:0000256" key="3">
    <source>
        <dbReference type="PROSITE-ProRule" id="PRU00023"/>
    </source>
</evidence>
<feature type="repeat" description="ANK" evidence="3">
    <location>
        <begin position="338"/>
        <end position="363"/>
    </location>
</feature>
<feature type="repeat" description="ANK" evidence="3">
    <location>
        <begin position="225"/>
        <end position="257"/>
    </location>
</feature>
<dbReference type="PANTHER" id="PTHR24180:SF45">
    <property type="entry name" value="POLY [ADP-RIBOSE] POLYMERASE TANKYRASE"/>
    <property type="match status" value="1"/>
</dbReference>
<comment type="caution">
    <text evidence="4">The sequence shown here is derived from an EMBL/GenBank/DDBJ whole genome shotgun (WGS) entry which is preliminary data.</text>
</comment>
<evidence type="ECO:0000313" key="4">
    <source>
        <dbReference type="EMBL" id="KAL3404157.1"/>
    </source>
</evidence>
<reference evidence="4 5" key="1">
    <citation type="journal article" date="2024" name="bioRxiv">
        <title>A reference genome for Trichogramma kaykai: A tiny desert-dwelling parasitoid wasp with competing sex-ratio distorters.</title>
        <authorList>
            <person name="Culotta J."/>
            <person name="Lindsey A.R."/>
        </authorList>
    </citation>
    <scope>NUCLEOTIDE SEQUENCE [LARGE SCALE GENOMIC DNA]</scope>
    <source>
        <strain evidence="4 5">KSX58</strain>
    </source>
</reference>
<gene>
    <name evidence="4" type="ORF">TKK_003142</name>
</gene>
<dbReference type="Pfam" id="PF12796">
    <property type="entry name" value="Ank_2"/>
    <property type="match status" value="2"/>
</dbReference>
<evidence type="ECO:0000256" key="1">
    <source>
        <dbReference type="ARBA" id="ARBA00022737"/>
    </source>
</evidence>
<dbReference type="Gene3D" id="1.25.40.20">
    <property type="entry name" value="Ankyrin repeat-containing domain"/>
    <property type="match status" value="2"/>
</dbReference>
<dbReference type="PROSITE" id="PS50088">
    <property type="entry name" value="ANK_REPEAT"/>
    <property type="match status" value="3"/>
</dbReference>
<keyword evidence="1" id="KW-0677">Repeat</keyword>
<keyword evidence="5" id="KW-1185">Reference proteome</keyword>
<dbReference type="Proteomes" id="UP001627154">
    <property type="component" value="Unassembled WGS sequence"/>
</dbReference>
<evidence type="ECO:0000256" key="2">
    <source>
        <dbReference type="ARBA" id="ARBA00023043"/>
    </source>
</evidence>
<dbReference type="PANTHER" id="PTHR24180">
    <property type="entry name" value="CYCLIN-DEPENDENT KINASE INHIBITOR 2C-RELATED"/>
    <property type="match status" value="1"/>
</dbReference>
<protein>
    <submittedName>
        <fullName evidence="4">Uncharacterized protein</fullName>
    </submittedName>
</protein>
<dbReference type="PROSITE" id="PS50297">
    <property type="entry name" value="ANK_REP_REGION"/>
    <property type="match status" value="2"/>
</dbReference>
<dbReference type="InterPro" id="IPR002110">
    <property type="entry name" value="Ankyrin_rpt"/>
</dbReference>
<proteinExistence type="predicted"/>
<sequence>MLRAGEFIIIVTFGLLGLHRYIVVDGEIARSAISRCGFFTTLGSFVRTTSNRESLTSLSLPMLTLLNLGSKKSLDWEVKEERQKILDQFYLLIRTWEGLLPDLSEQFDDEKIDWLLVQDVFNETDTTGIPLIDFVIRSGYKDKLEVVEGTKPVLRRTTAVHRAARSSRSTIYNNIPKLFEIYDVVNYIDDFDLTHFHIACAYGCKEVVEKFLQLGQDVHCLAQQSVDPPLHLALENEHKEVVELLLKSGADPNLANKDGLTPLHTVCSFNGDHHLSNRENLAELLLNYEADPNLANKDGSSPLHVICNKHGNSNLAKILLKITDGQNIKVQVNAGDNFGRTPLQIAVANLLPDMVDVLLDYGACVGFVFPTENYFAEKYTLKCTLQAIVFPTMRIVESLERKGYKVEQNAALAIMNSFAKYGLIDESADIDECLRSDEDFARIAKRQLVGSNLSLFDFLQLPHEEAEKVFKRIHYDEFTSKILHLRNESHKAYIKYLCETLTRGFFRDWALKLFVQKNPWLPQRFCEMFIKPLKIKDLWDICMVATNKSTQWLAAVRTDDKKIKLSDLNSRVSHFNNNFILFSIKFDTMFKNDKKCISNRT</sequence>
<dbReference type="SMART" id="SM00248">
    <property type="entry name" value="ANK"/>
    <property type="match status" value="5"/>
</dbReference>
<organism evidence="4 5">
    <name type="scientific">Trichogramma kaykai</name>
    <dbReference type="NCBI Taxonomy" id="54128"/>
    <lineage>
        <taxon>Eukaryota</taxon>
        <taxon>Metazoa</taxon>
        <taxon>Ecdysozoa</taxon>
        <taxon>Arthropoda</taxon>
        <taxon>Hexapoda</taxon>
        <taxon>Insecta</taxon>
        <taxon>Pterygota</taxon>
        <taxon>Neoptera</taxon>
        <taxon>Endopterygota</taxon>
        <taxon>Hymenoptera</taxon>
        <taxon>Apocrita</taxon>
        <taxon>Proctotrupomorpha</taxon>
        <taxon>Chalcidoidea</taxon>
        <taxon>Trichogrammatidae</taxon>
        <taxon>Trichogramma</taxon>
    </lineage>
</organism>
<evidence type="ECO:0000313" key="5">
    <source>
        <dbReference type="Proteomes" id="UP001627154"/>
    </source>
</evidence>
<dbReference type="InterPro" id="IPR051637">
    <property type="entry name" value="Ank_repeat_dom-contain_49"/>
</dbReference>
<feature type="repeat" description="ANK" evidence="3">
    <location>
        <begin position="258"/>
        <end position="297"/>
    </location>
</feature>
<name>A0ABD2XH05_9HYME</name>